<evidence type="ECO:0000313" key="1">
    <source>
        <dbReference type="EMBL" id="CAB5229863.1"/>
    </source>
</evidence>
<reference evidence="1" key="1">
    <citation type="submission" date="2020-05" db="EMBL/GenBank/DDBJ databases">
        <authorList>
            <person name="Chiriac C."/>
            <person name="Salcher M."/>
            <person name="Ghai R."/>
            <person name="Kavagutti S V."/>
        </authorList>
    </citation>
    <scope>NUCLEOTIDE SEQUENCE</scope>
</reference>
<name>A0A6J7XF24_9CAUD</name>
<dbReference type="EMBL" id="LR798415">
    <property type="protein sequence ID" value="CAB5229863.1"/>
    <property type="molecule type" value="Genomic_DNA"/>
</dbReference>
<proteinExistence type="predicted"/>
<protein>
    <submittedName>
        <fullName evidence="1">Uncharacterized protein</fullName>
    </submittedName>
</protein>
<sequence>MSRATVTLVTFVCLLLAVLVAENVAIVLDTMLHPVRVCSEKP</sequence>
<gene>
    <name evidence="1" type="ORF">UFOVP1558_28</name>
</gene>
<accession>A0A6J7XF24</accession>
<organism evidence="1">
    <name type="scientific">uncultured Caudovirales phage</name>
    <dbReference type="NCBI Taxonomy" id="2100421"/>
    <lineage>
        <taxon>Viruses</taxon>
        <taxon>Duplodnaviria</taxon>
        <taxon>Heunggongvirae</taxon>
        <taxon>Uroviricota</taxon>
        <taxon>Caudoviricetes</taxon>
        <taxon>Peduoviridae</taxon>
        <taxon>Maltschvirus</taxon>
        <taxon>Maltschvirus maltsch</taxon>
    </lineage>
</organism>